<dbReference type="SUPFAM" id="SSF46785">
    <property type="entry name" value="Winged helix' DNA-binding domain"/>
    <property type="match status" value="1"/>
</dbReference>
<dbReference type="OrthoDB" id="28610at2157"/>
<proteinExistence type="predicted"/>
<dbReference type="Gene3D" id="1.10.10.10">
    <property type="entry name" value="Winged helix-like DNA-binding domain superfamily/Winged helix DNA-binding domain"/>
    <property type="match status" value="1"/>
</dbReference>
<keyword evidence="2" id="KW-1185">Reference proteome</keyword>
<evidence type="ECO:0000313" key="1">
    <source>
        <dbReference type="EMBL" id="SNQ61418.1"/>
    </source>
</evidence>
<reference evidence="2" key="1">
    <citation type="submission" date="2017-06" db="EMBL/GenBank/DDBJ databases">
        <authorList>
            <person name="Cremers G."/>
        </authorList>
    </citation>
    <scope>NUCLEOTIDE SEQUENCE [LARGE SCALE GENOMIC DNA]</scope>
</reference>
<dbReference type="InterPro" id="IPR036390">
    <property type="entry name" value="WH_DNA-bd_sf"/>
</dbReference>
<gene>
    <name evidence="1" type="ORF">MNV_340008</name>
</gene>
<accession>A0A284VQC6</accession>
<evidence type="ECO:0008006" key="3">
    <source>
        <dbReference type="Google" id="ProtNLM"/>
    </source>
</evidence>
<dbReference type="EMBL" id="FZMP01000179">
    <property type="protein sequence ID" value="SNQ61418.1"/>
    <property type="molecule type" value="Genomic_DNA"/>
</dbReference>
<protein>
    <recommendedName>
        <fullName evidence="3">HTH arsR-type domain-containing protein</fullName>
    </recommendedName>
</protein>
<evidence type="ECO:0000313" key="2">
    <source>
        <dbReference type="Proteomes" id="UP000218615"/>
    </source>
</evidence>
<dbReference type="RefSeq" id="WP_096206109.1">
    <property type="nucleotide sequence ID" value="NZ_FZMP01000179.1"/>
</dbReference>
<dbReference type="InterPro" id="IPR036388">
    <property type="entry name" value="WH-like_DNA-bd_sf"/>
</dbReference>
<organism evidence="1 2">
    <name type="scientific">Candidatus Methanoperedens nitratireducens</name>
    <dbReference type="NCBI Taxonomy" id="1392998"/>
    <lineage>
        <taxon>Archaea</taxon>
        <taxon>Methanobacteriati</taxon>
        <taxon>Methanobacteriota</taxon>
        <taxon>Stenosarchaea group</taxon>
        <taxon>Methanomicrobia</taxon>
        <taxon>Methanosarcinales</taxon>
        <taxon>ANME-2 cluster</taxon>
        <taxon>Candidatus Methanoperedentaceae</taxon>
        <taxon>Candidatus Methanoperedens</taxon>
    </lineage>
</organism>
<name>A0A284VQC6_9EURY</name>
<dbReference type="Proteomes" id="UP000218615">
    <property type="component" value="Unassembled WGS sequence"/>
</dbReference>
<dbReference type="AlphaFoldDB" id="A0A284VQC6"/>
<sequence>MRWLFKKNILENESRAAIFMYIKKIQKHIPKKIIHETNISRGTVLYHLDILLCAGMVACMKDSKLRNTAQRRRRL</sequence>